<dbReference type="Pfam" id="PF26168">
    <property type="entry name" value="Glyco_transf_N"/>
    <property type="match status" value="1"/>
</dbReference>
<dbReference type="Pfam" id="PF00201">
    <property type="entry name" value="UDPGT"/>
    <property type="match status" value="1"/>
</dbReference>
<keyword evidence="6" id="KW-0175">Coiled coil</keyword>
<evidence type="ECO:0000256" key="6">
    <source>
        <dbReference type="SAM" id="Coils"/>
    </source>
</evidence>
<evidence type="ECO:0000256" key="5">
    <source>
        <dbReference type="RuleBase" id="RU362057"/>
    </source>
</evidence>
<evidence type="ECO:0000256" key="1">
    <source>
        <dbReference type="ARBA" id="ARBA00009995"/>
    </source>
</evidence>
<dbReference type="Proteomes" id="UP001161247">
    <property type="component" value="Chromosome 1"/>
</dbReference>
<organism evidence="9 10">
    <name type="scientific">Oldenlandia corymbosa var. corymbosa</name>
    <dbReference type="NCBI Taxonomy" id="529605"/>
    <lineage>
        <taxon>Eukaryota</taxon>
        <taxon>Viridiplantae</taxon>
        <taxon>Streptophyta</taxon>
        <taxon>Embryophyta</taxon>
        <taxon>Tracheophyta</taxon>
        <taxon>Spermatophyta</taxon>
        <taxon>Magnoliopsida</taxon>
        <taxon>eudicotyledons</taxon>
        <taxon>Gunneridae</taxon>
        <taxon>Pentapetalae</taxon>
        <taxon>asterids</taxon>
        <taxon>lamiids</taxon>
        <taxon>Gentianales</taxon>
        <taxon>Rubiaceae</taxon>
        <taxon>Rubioideae</taxon>
        <taxon>Spermacoceae</taxon>
        <taxon>Hedyotis-Oldenlandia complex</taxon>
        <taxon>Oldenlandia</taxon>
    </lineage>
</organism>
<feature type="coiled-coil region" evidence="6">
    <location>
        <begin position="411"/>
        <end position="446"/>
    </location>
</feature>
<dbReference type="InterPro" id="IPR058980">
    <property type="entry name" value="Glyco_transf_N"/>
</dbReference>
<dbReference type="SUPFAM" id="SSF53756">
    <property type="entry name" value="UDP-Glycosyltransferase/glycogen phosphorylase"/>
    <property type="match status" value="1"/>
</dbReference>
<dbReference type="PROSITE" id="PS00375">
    <property type="entry name" value="UDPGT"/>
    <property type="match status" value="1"/>
</dbReference>
<dbReference type="PANTHER" id="PTHR48044:SF14">
    <property type="entry name" value="GLYCOSYLTRANSFERASE"/>
    <property type="match status" value="1"/>
</dbReference>
<sequence>MVITSFKVLMFPWLAYGHISPNLELAKKLTDRGFSVYLCSTPVNLGFIKNKITAKHADSIHLVELHLPENPELPPRYHTTNGLPPHLMSTLKNALYKAKPNLSKIMEDLNPDLVIYDVVQTWTGKLTSDLNIPAVKFSTSSAAMMAYFCHMLMKRDEKFPYPAIYLSEIDYARARTVGESAKADAEELDPAEERPNRFCDKIVLVKSSKEIEEKYMDYLSEVANWKTMGVGTLFQSPVFGDEDENNELIQWLGTKNECSSVFVSFGSEYFLTKEEMEEVAFGLELSNVNFIWVVRFPAGEKIRPEDALPEGFLERVKGRGKIVEGWAAQAKILAHPSIGGFVCHCGWNSVVESVEFGVPIIAMPMHLDQPLNARLMVELGLAVEVMRNGEGKLEREVIAEVVKDVVVEKFGENARKNMVDVRQRIKQREDEELDEVVQLLNRLCEEKRQNEKSSS</sequence>
<name>A0AAV1C7H8_OLDCO</name>
<dbReference type="GO" id="GO:0016138">
    <property type="term" value="P:glycoside biosynthetic process"/>
    <property type="evidence" value="ECO:0007669"/>
    <property type="project" value="UniProtKB-ARBA"/>
</dbReference>
<keyword evidence="2 4" id="KW-0328">Glycosyltransferase</keyword>
<accession>A0AAV1C7H8</accession>
<evidence type="ECO:0000256" key="2">
    <source>
        <dbReference type="ARBA" id="ARBA00022676"/>
    </source>
</evidence>
<keyword evidence="10" id="KW-1185">Reference proteome</keyword>
<dbReference type="EC" id="2.4.1.-" evidence="5"/>
<dbReference type="InterPro" id="IPR002213">
    <property type="entry name" value="UDP_glucos_trans"/>
</dbReference>
<dbReference type="AlphaFoldDB" id="A0AAV1C7H8"/>
<dbReference type="Gene3D" id="3.40.50.2000">
    <property type="entry name" value="Glycogen Phosphorylase B"/>
    <property type="match status" value="2"/>
</dbReference>
<dbReference type="CDD" id="cd03784">
    <property type="entry name" value="GT1_Gtf-like"/>
    <property type="match status" value="1"/>
</dbReference>
<dbReference type="FunFam" id="3.40.50.2000:FF:000060">
    <property type="entry name" value="Glycosyltransferase"/>
    <property type="match status" value="1"/>
</dbReference>
<feature type="domain" description="Glycosyltransferase N-terminal" evidence="8">
    <location>
        <begin position="7"/>
        <end position="222"/>
    </location>
</feature>
<reference evidence="9" key="1">
    <citation type="submission" date="2023-03" db="EMBL/GenBank/DDBJ databases">
        <authorList>
            <person name="Julca I."/>
        </authorList>
    </citation>
    <scope>NUCLEOTIDE SEQUENCE</scope>
</reference>
<evidence type="ECO:0000259" key="8">
    <source>
        <dbReference type="Pfam" id="PF26168"/>
    </source>
</evidence>
<keyword evidence="3 4" id="KW-0808">Transferase</keyword>
<comment type="similarity">
    <text evidence="1 4">Belongs to the UDP-glycosyltransferase family.</text>
</comment>
<protein>
    <recommendedName>
        <fullName evidence="5">Glycosyltransferase</fullName>
        <ecNumber evidence="5">2.4.1.-</ecNumber>
    </recommendedName>
</protein>
<feature type="chain" id="PRO_5043449225" description="Glycosyltransferase" evidence="7">
    <location>
        <begin position="18"/>
        <end position="455"/>
    </location>
</feature>
<feature type="signal peptide" evidence="7">
    <location>
        <begin position="1"/>
        <end position="17"/>
    </location>
</feature>
<proteinExistence type="inferred from homology"/>
<evidence type="ECO:0000256" key="3">
    <source>
        <dbReference type="ARBA" id="ARBA00022679"/>
    </source>
</evidence>
<evidence type="ECO:0000256" key="7">
    <source>
        <dbReference type="SAM" id="SignalP"/>
    </source>
</evidence>
<dbReference type="PANTHER" id="PTHR48044">
    <property type="entry name" value="GLYCOSYLTRANSFERASE"/>
    <property type="match status" value="1"/>
</dbReference>
<dbReference type="InterPro" id="IPR035595">
    <property type="entry name" value="UDP_glycos_trans_CS"/>
</dbReference>
<evidence type="ECO:0000313" key="9">
    <source>
        <dbReference type="EMBL" id="CAI9091296.1"/>
    </source>
</evidence>
<keyword evidence="7" id="KW-0732">Signal</keyword>
<evidence type="ECO:0000313" key="10">
    <source>
        <dbReference type="Proteomes" id="UP001161247"/>
    </source>
</evidence>
<dbReference type="EMBL" id="OX459118">
    <property type="protein sequence ID" value="CAI9091296.1"/>
    <property type="molecule type" value="Genomic_DNA"/>
</dbReference>
<evidence type="ECO:0000256" key="4">
    <source>
        <dbReference type="RuleBase" id="RU003718"/>
    </source>
</evidence>
<gene>
    <name evidence="9" type="ORF">OLC1_LOCUS3257</name>
</gene>
<dbReference type="GO" id="GO:0008194">
    <property type="term" value="F:UDP-glycosyltransferase activity"/>
    <property type="evidence" value="ECO:0007669"/>
    <property type="project" value="InterPro"/>
</dbReference>